<dbReference type="Gene3D" id="1.10.1240.100">
    <property type="match status" value="4"/>
</dbReference>
<dbReference type="InterPro" id="IPR042104">
    <property type="entry name" value="PKS_dehydratase_sf"/>
</dbReference>
<evidence type="ECO:0000256" key="9">
    <source>
        <dbReference type="ARBA" id="ARBA00022737"/>
    </source>
</evidence>
<dbReference type="InterPro" id="IPR050091">
    <property type="entry name" value="PKS_NRPS_Biosynth_Enz"/>
</dbReference>
<dbReference type="eggNOG" id="COG0236">
    <property type="taxonomic scope" value="Bacteria"/>
</dbReference>
<dbReference type="Gene3D" id="3.30.559.30">
    <property type="entry name" value="Nonribosomal peptide synthetase, condensation domain"/>
    <property type="match status" value="1"/>
</dbReference>
<dbReference type="PROSITE" id="PS52019">
    <property type="entry name" value="PKS_MFAS_DH"/>
    <property type="match status" value="3"/>
</dbReference>
<dbReference type="Pfam" id="PF21089">
    <property type="entry name" value="PKS_DH_N"/>
    <property type="match status" value="3"/>
</dbReference>
<dbReference type="Gene3D" id="3.10.129.110">
    <property type="entry name" value="Polyketide synthase dehydratase"/>
    <property type="match status" value="3"/>
</dbReference>
<evidence type="ECO:0000256" key="5">
    <source>
        <dbReference type="ARBA" id="ARBA00022450"/>
    </source>
</evidence>
<dbReference type="STRING" id="377629.TERTU_1990"/>
<keyword evidence="7" id="KW-0597">Phosphoprotein</keyword>
<name>C5BIL8_TERTT</name>
<dbReference type="eggNOG" id="COG1020">
    <property type="taxonomic scope" value="Bacteria"/>
</dbReference>
<dbReference type="PROSITE" id="PS00606">
    <property type="entry name" value="KS3_1"/>
    <property type="match status" value="2"/>
</dbReference>
<dbReference type="InterPro" id="IPR054514">
    <property type="entry name" value="RhiE-like_linker"/>
</dbReference>
<feature type="region of interest" description="N-terminal hotdog fold" evidence="11">
    <location>
        <begin position="619"/>
        <end position="752"/>
    </location>
</feature>
<feature type="region of interest" description="C-terminal hotdog fold" evidence="11">
    <location>
        <begin position="763"/>
        <end position="918"/>
    </location>
</feature>
<evidence type="ECO:0000256" key="12">
    <source>
        <dbReference type="SAM" id="MobiDB-lite"/>
    </source>
</evidence>
<feature type="domain" description="Carrier" evidence="13">
    <location>
        <begin position="1452"/>
        <end position="1525"/>
    </location>
</feature>
<dbReference type="SMART" id="SM00826">
    <property type="entry name" value="PKS_DH"/>
    <property type="match status" value="3"/>
</dbReference>
<protein>
    <submittedName>
        <fullName evidence="16">Modular polyketide synthase, type I PKS</fullName>
    </submittedName>
</protein>
<dbReference type="Gene3D" id="3.40.47.10">
    <property type="match status" value="4"/>
</dbReference>
<dbReference type="Pfam" id="PF00550">
    <property type="entry name" value="PP-binding"/>
    <property type="match status" value="4"/>
</dbReference>
<dbReference type="Pfam" id="PF22621">
    <property type="entry name" value="CurL-like_PKS_C"/>
    <property type="match status" value="1"/>
</dbReference>
<dbReference type="InterPro" id="IPR020807">
    <property type="entry name" value="PKS_DH"/>
</dbReference>
<keyword evidence="17" id="KW-1185">Reference proteome</keyword>
<dbReference type="GO" id="GO:0004312">
    <property type="term" value="F:fatty acid synthase activity"/>
    <property type="evidence" value="ECO:0007669"/>
    <property type="project" value="TreeGrafter"/>
</dbReference>
<feature type="domain" description="Ketosynthase family 3 (KS3)" evidence="14">
    <location>
        <begin position="4418"/>
        <end position="4841"/>
    </location>
</feature>
<comment type="subcellular location">
    <subcellularLocation>
        <location evidence="1">Cytoplasm</location>
    </subcellularLocation>
</comment>
<sequence>MDIAIIGVACKLPQAETLEQFWENLIAKKASISEIPAFRWDWKAYWGDPKKERNKSLSKWAGFVDGVDKFDAQFFGLLPKVVATMDPQQRVALELAWACLEDAGIAATSLRGSSTGVFCGVFNHDYKELQESQDLSVEAHHSTGTASTILANRISHFFDFKGPSFPIDTACSGSLNAIHSAIQAIEFGDCEMAIAGGVNFILTPTRHISFSKMGMLSPTGRCNTFDASADGYVRGEGAAFLLLKPVEKAIADGDRIHGVIKGSAVNHCGETYTLTYPSPDAQAEVICAAHRRAQVPLDTVNYIETHGTGTPKGDPIEIEGLRKAYQTLAAEQGLALENLTCFLGAVKTNIGHLEAAAGIAGILKVLASFKHETLAPLHNYTSLNPRIDLSGSPFKILQDQQPWSHSDRKNAKSPLRAGVSSFGFGGTNAHIVLEQPPKLKPMRKLASSPQLIVLSAKSQSSLEGIKRQLKQWLASCENEYRLLDIAATLSVGRDHHTIRSAYIVDDLDALLAALTDDLGGGDNCTSIINLDDAQAIAKATEESIELIANIASSSKKSVPAESLSALRDVYLRGANIAFSKLHERAKWVRTALPTYAFDQQSYWLGEGESQVSRAGAMLHPLVHENTSNLDEQRYTSLFTGREFFLRDHQVQGKKILPAAAYLEMACDTLVRASELDLDTQQLSIELRDVVFLRPFISNDLAASVQFKLFPTPPGFRVPEPLTSVSFEVVSGFESGVVDTNCEGEAAIIEQVNEQLEVDENFASVSPIESDAVYQFLTDCGFGYGITHQSIASYRVNDGAALVELVLPPAAEKTAQQFRLHPSLLDGALQAAVSLLSGLGGDKAAESTVLPFAIDELVLNGRLESRCFALVEAHAAGEATNTIKVDIALFNEEPGAGSVLPVVRISGLNCRELVRSTAPSAADGDAPALESVAHSLAEPNLVSDNDSYYAPYWDLVDTPSVNADKSVVLLVAEHAECETALAQLRESSLFDGVRWASLGLGADFATLPNNHFTAQGTQLDQLEQVFASLKAQSLLPERVLFLHHVTAVSDFSAASLNDATLLAETLFCVVKAAFKPVRKLRFVSVAAGNYRDGSPLVQGLSGFYKTIRLEKPTYSGRTVLLESLDFTDKSIQQQIVNELYVDDQRVDLAYAQNQRFAREFYRFNEYASLDKLSAEPSHIGFKKGGAYIITGGLGALGLLVAGYLLETYSAKVYLTGRSPLKDGRLDGLREKCTDGAEVSYLQGDAADFDAVCRWVESINADGHGVNGIIHSAGVIEDNFIIKKSLDAFQRVLGPKVRGTLALDLATKDQPLDVFVLFSSVTGIFGNLGQCDYGYGNAFEDCFSRYRNRMSVNGERSGIAVSLNWPYWKDGGMQLGEKEEEILFKNFGITPLSNPSGLAALDFAVTNAIPQMAVLEGDQSRVCEVLGVKNAHQSAIATTQAKTVSGAQGTASKEDVFGFLRKVFAAELKLPEDRFDLNSSFQAFGFDSVVMIDMVNALEKTFAGLPRTLFFEYQNLNDLSDFILAEYGAQFGGETSAPTTAPTQQVAALAKVPPVKSRFASQHLSSGAAPSTPQDRDVAIVGMSGRFPQAENPAKFWENLKAGVDCVTEIPAERGWNMERFFLEGTPQNGFTYSKWGGFINKVDEFDPLFFSISPKEAAEMDPHERLFLETVAQAIADSGYRPELLAPARGIYDSPVGVYAGIMWGDYNLYGIEDNAPSERATPHSYYWAVANRISYQFNFSGPSITIDTACSSSLTAIHLAIDALHKGEIDAGVAGGVNLSLHPAKYTLLSNRRFMSSDGRCRSFGVGGDGYVPAEAVGAVILKRKVDALRDGDNIYAIIKSTAINHGGRTSGFTVPNPNRQAALIKDAIQSAGINPRQISYVEAHGTGTSLGDPIEVAGLTKAFEQTDTQYCALGSAKSNLGHAEAAAGVTGLIKILLQLQHKKIAPSLHSAELNPYAKIETSPFVVQQTLGDWESPNGEPRLAALSSFGAGGANGHLILQEYVEQRSFTVDNKPQLIMVSARNEKTLRMLTAELAERVANEPGFTLEQIAHTLHMGRLDLDYGLAFIATTIADLSEKLNAFSANREAPGSWWGKRDRKFAWQGELDSLSASDAINNRNLISLTRQWLTGNEINWSGLYPNLVKRISLPGYTFEKSSYWIEHAPFDGTTSSVACLSPLIDRNISTFDEQLFEKWLQPSASYLRDHKVGDSSVLPGVAYLEMVLEAAQQATDSEILGFSNVQWLKPIIVDTDETVIVKTGLYIDNHGVEFEIFTGDDEREIVCTGRLLIAGLCDASEARKFDAAIDKPDYSALEARGTKIEYADINTAFAQLGFNFGASFQVIETLHYSATEVLGTVVPKAEAVGVYTLTPALMDGAIRVAIAVGGFAIGKGMPLPVAVEQIILRKPVTGLCRVHARLQQGSLQDHRRSYDVDIRDARGELLVCLKGFTVQNVARLAGTKTKPSSARKNASTMAALKKPEPAPVVHQAPIVATPQVSDKPDLVAFLTTLVAGATQMSESQIDPDDMLEKYGIDSVMIMSMNERLREKFGDDIPQTLFFEYQRISELKEFFEENYSEHFSGSAPTIATPVPSAVQASVSVQSAEVANGEVSPNAGDALSIVTDFLRKALAETTKMPEPDIDIDTPLEKYGVDSVLIMSMNEKMEAVFGEDVPKTLFYEFQDLAGIAEYFTENHAADISAKLSPGTGTQIPQAVVVASPVVATEAVSTPVAEEVDGGAGNQFEQAILRAESLLKLFAGELGCTVTDTVLDTPLRDLGLDAVAAMRIDAGLEALFPDAPQHKIFKFSTLRNCITAVGGVLPDSESDDPMSPGQDNLQPAAKLPQQPRTPQRRGRGGHRFGGVAVQENIAIIGLSGRYPQADNLDDYWRNLAEGRDCIVEVPRDRWDFNAHFSEDRTEKGKVYSKWGGFLGAVDQFDPDFFRITQREAEKMDPQERLFLETSWQCLEDAGIPRANLSQYTVGVFVGVMWGLYEHTDVSEQQLQYGKPASSFSSIANRVSYTFDLHGPSMALDTMCSSSLTALQVACQHIHNNACDIAIAGGVNLATHKLKYELLAQEQFLSSDGRCRSFGEGGTGYVPGEGVGAVLLKPLSKAIEAGDQVYGVIHATALNHGGKTNGYTVPSQKAQTAVIKSALAQANWDISSISYIEAHGTGTSLGDPIEVAGLTRALKDHAGGNIPDSYRCILGSVKSNIGHLESAAGIAALTKILLQFKHNKIAPSLHSSELNKNINFSGTPLEVPQELLPWESDGVVPRRAGISSFGAGGSNAHVLVEEFIHEPVSLQNADRPVLFLLSADDYPRLQAYANTVVSWLAKQNDRTPEFLHRLAYSSQIGRDQLAVRLVVVTHSWSELLDALNCFLNEQEHKALKTQNALHGQDLNKIIDADERRELLDSIIAKSQVDRLAMAWVSSLDVDWQSLTVHLFPEVSTLGTRYLRKVSFPAKPFLDQRVWVEVANSEVSNDAGLHPLVDKNCSTLFTQRFKKTFLGTEFYLSDHIVNTGEPRVILPGVAYLEIARACAEQSMGGEYRVATIQNLLWAQPIEIRGKAEDVDIVMTAGDDSLNFTIANAADNTHVYCDGEVSFVEANVVLEDEWLDLTALKNAAHLEEHHDAIYSEFAEMGFAYGDSYRVTQKRYRIGDRQALAELVLPDAFKGSLVDFVLHPCLMDAAVRTGLAADFPAGQMPSHPIVPFGVEQVDVRHPLPQKCFAYATLADDSQPGAEMKKYQIVVTDEAGKVLVKLHNFTARSFVKGSSSSTSIFEYRWQPAPLDAQLNSTVESLLSVGFEAGQAGELTSAYSGTFTHLAFSGITEMDNDQDNWFAACDEESITDVLNQLENYRGLPTAILFNADGLESDDSVQAPLLRLALLIQVLEKVHPLRSCKIVVCYSIRNDVATCIGEAAAGFAKSLLSVNHRFRLVTVGAETDASGLQPSLFYIQEAGYTANNADEVQYLQGERRVRRLYSASPSSQRNLPLEQGGCYLITGGLGKLGLLFARYLAKHYGANIVLTGRSAMNDNALKSLVELQQLGASATYFPADISDPHATKRLVDHCVKTYGKLDGVIHSAGVADSKNLLQQSMSDFARIMEPKIAGTIALDQATAGESLKFFVVFSSISALVGDLGSGSYACANRFLDAYIALRAQRASDRGLSINWPLWNEGGMEIPEEQRAFFDFSGIQPLDEQQGLEAFESMLSLPHANLLVASGEIQKLQQYLRVADALPEVHSKAVTETLISTDREPAAAMTLLTAPADNPKPQIATPDGASMSGSPGSALFDFLRDHVVTVTRIAVEKVDNHTRFEGFGMDSVMLMELQNNLQKQFNKLPKTVLFEHDTLAKLAEFLEKNYSTELTNLLGLPESSESTAHAAPVPASTAAKPSSTMRAILPPAAKFSVKMPVKSGLLGNGGRAGVSGDIAIIGIGARFPGAETLAEFWQVLASGKSTISAIPESRWPASAYYASRVDKVVNKAVSKWGSFIDGLDEFDHEFFKIPLDDACKLDPQIKLMLESTWAALEDAAYTPDTLNIDRVGVFVGSMSDDFSRVVADGWNSKQRYFGPGAVGSELSNRLSYFFDFHGPSMSIQTACSSSATAIHLARNALLVQECRYAIAGGVNVSLHPSKYLMLQDMKVLSPTGREAAFDEHANGLVPSEGAGVVLLKRLEDAAADGDYIYGVLKSSQVSHAGVGAGQFLPNLRDMANTAAEAIRIAGLSGDNISYIECHGTGTELGDPIELKAMEMALQQTSQKRNFCALGTKANLGHMEAASAVCSLIKVLLSMQHQSIPPCANLKQTNTVYEEENSPFVLPRELKSWAKDSVYYAGINSFGMGGSNAFLVVGSAPEVVGETTQNGSSYPVLVSAATQEQLRDYVEKLRVFAEENIDINIASFAYSTQVGRVAMRHRLVFVVDSLVMFHQKAAAWLENPSLEQSGVVAGEPGNKKAASIAALVANQSGNTYLDSLLNEKNYPTLAALWTMGASIDWRKLYQGQKPVRVSIPGYPWHRENTSISLLTGTLPFAELDVSEESGLPEDENVITGTWFNVDKSTIDIASLLVGKEEEWGDQIFANDNWKSDYWADAISSFQFIEFDKNNVEPVTESFSLTLSDEQLSLLQAFSHKYEIELETLVLAGWSLFLSRAGKQKVCQFAQSSQSNGVNFLLPFRVGCVVRQRAHEWLRSIQTERMIKHVASDALTLSLGEHKYHSLCTSMVSFGKREMVKALLTELKLAAAIDVTVSDNNVELQIHTQQAGYLESSAENIAHYVTGFMAGLASAPDRNPAALPMQLPTENKSKNLLRVLDSEGDR</sequence>
<dbReference type="UniPathway" id="UPA00094"/>
<evidence type="ECO:0000256" key="10">
    <source>
        <dbReference type="ARBA" id="ARBA00054155"/>
    </source>
</evidence>
<dbReference type="Pfam" id="PF14765">
    <property type="entry name" value="PS-DH"/>
    <property type="match status" value="3"/>
</dbReference>
<dbReference type="Pfam" id="PF02801">
    <property type="entry name" value="Ketoacyl-synt_C"/>
    <property type="match status" value="4"/>
</dbReference>
<dbReference type="GO" id="GO:0005886">
    <property type="term" value="C:plasma membrane"/>
    <property type="evidence" value="ECO:0007669"/>
    <property type="project" value="TreeGrafter"/>
</dbReference>
<dbReference type="GO" id="GO:0005737">
    <property type="term" value="C:cytoplasm"/>
    <property type="evidence" value="ECO:0007669"/>
    <property type="project" value="UniProtKB-SubCell"/>
</dbReference>
<feature type="domain" description="Carrier" evidence="13">
    <location>
        <begin position="2617"/>
        <end position="2691"/>
    </location>
</feature>
<feature type="region of interest" description="N-terminal hotdog fold" evidence="11">
    <location>
        <begin position="3479"/>
        <end position="3600"/>
    </location>
</feature>
<feature type="region of interest" description="Disordered" evidence="12">
    <location>
        <begin position="2816"/>
        <end position="2854"/>
    </location>
</feature>
<proteinExistence type="inferred from homology"/>
<dbReference type="InterPro" id="IPR006162">
    <property type="entry name" value="Ppantetheine_attach_site"/>
</dbReference>
<dbReference type="KEGG" id="ttu:TERTU_1990"/>
<dbReference type="InterPro" id="IPR018201">
    <property type="entry name" value="Ketoacyl_synth_AS"/>
</dbReference>
<feature type="region of interest" description="N-terminal hotdog fold" evidence="11">
    <location>
        <begin position="2176"/>
        <end position="2293"/>
    </location>
</feature>
<feature type="domain" description="Carrier" evidence="13">
    <location>
        <begin position="4280"/>
        <end position="4353"/>
    </location>
</feature>
<evidence type="ECO:0000313" key="17">
    <source>
        <dbReference type="Proteomes" id="UP000009080"/>
    </source>
</evidence>
<dbReference type="InterPro" id="IPR013968">
    <property type="entry name" value="PKS_KR"/>
</dbReference>
<dbReference type="SMART" id="SM00823">
    <property type="entry name" value="PKS_PP"/>
    <property type="match status" value="4"/>
</dbReference>
<evidence type="ECO:0000256" key="8">
    <source>
        <dbReference type="ARBA" id="ARBA00022679"/>
    </source>
</evidence>
<feature type="region of interest" description="C-terminal hotdog fold" evidence="11">
    <location>
        <begin position="3617"/>
        <end position="3766"/>
    </location>
</feature>
<comment type="function">
    <text evidence="10">Involved in production of the polyketide antibiotic thailandamide.</text>
</comment>
<evidence type="ECO:0000259" key="13">
    <source>
        <dbReference type="PROSITE" id="PS50075"/>
    </source>
</evidence>
<comment type="pathway">
    <text evidence="3">Lipid metabolism; fatty acid biosynthesis.</text>
</comment>
<dbReference type="PROSITE" id="PS00012">
    <property type="entry name" value="PHOSPHOPANTETHEINE"/>
    <property type="match status" value="1"/>
</dbReference>
<keyword evidence="8" id="KW-0808">Transferase</keyword>
<evidence type="ECO:0000256" key="2">
    <source>
        <dbReference type="ARBA" id="ARBA00004792"/>
    </source>
</evidence>
<dbReference type="InterPro" id="IPR032821">
    <property type="entry name" value="PKS_assoc"/>
</dbReference>
<reference evidence="16 17" key="1">
    <citation type="journal article" date="2009" name="PLoS ONE">
        <title>The complete genome of Teredinibacter turnerae T7901: an intracellular endosymbiont of marine wood-boring bivalves (shipworms).</title>
        <authorList>
            <person name="Yang J.C."/>
            <person name="Madupu R."/>
            <person name="Durkin A.S."/>
            <person name="Ekborg N.A."/>
            <person name="Pedamallu C.S."/>
            <person name="Hostetler J.B."/>
            <person name="Radune D."/>
            <person name="Toms B.S."/>
            <person name="Henrissat B."/>
            <person name="Coutinho P.M."/>
            <person name="Schwarz S."/>
            <person name="Field L."/>
            <person name="Trindade-Silva A.E."/>
            <person name="Soares C.A.G."/>
            <person name="Elshahawi S."/>
            <person name="Hanora A."/>
            <person name="Schmidt E.W."/>
            <person name="Haygood M.G."/>
            <person name="Posfai J."/>
            <person name="Benner J."/>
            <person name="Madinger C."/>
            <person name="Nove J."/>
            <person name="Anton B."/>
            <person name="Chaudhary K."/>
            <person name="Foster J."/>
            <person name="Holman A."/>
            <person name="Kumar S."/>
            <person name="Lessard P.A."/>
            <person name="Luyten Y.A."/>
            <person name="Slatko B."/>
            <person name="Wood N."/>
            <person name="Wu B."/>
            <person name="Teplitski M."/>
            <person name="Mougous J.D."/>
            <person name="Ward N."/>
            <person name="Eisen J.A."/>
            <person name="Badger J.H."/>
            <person name="Distel D.L."/>
        </authorList>
    </citation>
    <scope>NUCLEOTIDE SEQUENCE [LARGE SCALE GENOMIC DNA]</scope>
    <source>
        <strain evidence="17">ATCC 39867 / T7901</strain>
    </source>
</reference>
<evidence type="ECO:0000259" key="15">
    <source>
        <dbReference type="PROSITE" id="PS52019"/>
    </source>
</evidence>
<dbReference type="eggNOG" id="COG1028">
    <property type="taxonomic scope" value="Bacteria"/>
</dbReference>
<accession>C5BIL8</accession>
<dbReference type="CDD" id="cd00833">
    <property type="entry name" value="PKS"/>
    <property type="match status" value="4"/>
</dbReference>
<dbReference type="InterPro" id="IPR014030">
    <property type="entry name" value="Ketoacyl_synth_N"/>
</dbReference>
<feature type="domain" description="PKS/mFAS DH" evidence="15">
    <location>
        <begin position="619"/>
        <end position="918"/>
    </location>
</feature>
<dbReference type="GO" id="GO:0004315">
    <property type="term" value="F:3-oxoacyl-[acyl-carrier-protein] synthase activity"/>
    <property type="evidence" value="ECO:0007669"/>
    <property type="project" value="InterPro"/>
</dbReference>
<dbReference type="PROSITE" id="PS50075">
    <property type="entry name" value="CARRIER"/>
    <property type="match status" value="4"/>
</dbReference>
<feature type="active site" description="Proton donor; for dehydratase activity" evidence="11">
    <location>
        <position position="3679"/>
    </location>
</feature>
<dbReference type="OrthoDB" id="9778690at2"/>
<gene>
    <name evidence="16" type="ordered locus">TERTU_1990</name>
</gene>
<dbReference type="SUPFAM" id="SSF51735">
    <property type="entry name" value="NAD(P)-binding Rossmann-fold domains"/>
    <property type="match status" value="2"/>
</dbReference>
<dbReference type="InterPro" id="IPR020806">
    <property type="entry name" value="PKS_PP-bd"/>
</dbReference>
<dbReference type="SMART" id="SM00822">
    <property type="entry name" value="PKS_KR"/>
    <property type="match status" value="2"/>
</dbReference>
<comment type="similarity">
    <text evidence="4">Belongs to the short-chain dehydrogenases/reductases (SDR) family.</text>
</comment>
<dbReference type="SUPFAM" id="SSF47336">
    <property type="entry name" value="ACP-like"/>
    <property type="match status" value="4"/>
</dbReference>
<dbReference type="InterPro" id="IPR057326">
    <property type="entry name" value="KR_dom"/>
</dbReference>
<feature type="domain" description="Ketosynthase family 3 (KS3)" evidence="14">
    <location>
        <begin position="1"/>
        <end position="435"/>
    </location>
</feature>
<keyword evidence="5" id="KW-0596">Phosphopantetheine</keyword>
<feature type="region of interest" description="C-terminal hotdog fold" evidence="11">
    <location>
        <begin position="2314"/>
        <end position="2458"/>
    </location>
</feature>
<dbReference type="Pfam" id="PF21394">
    <property type="entry name" value="Beta-ketacyl_N"/>
    <property type="match status" value="1"/>
</dbReference>
<dbReference type="InterPro" id="IPR049490">
    <property type="entry name" value="C883_1060-like_KR_N"/>
</dbReference>
<dbReference type="InterPro" id="IPR036736">
    <property type="entry name" value="ACP-like_sf"/>
</dbReference>
<dbReference type="InterPro" id="IPR009081">
    <property type="entry name" value="PP-bd_ACP"/>
</dbReference>
<feature type="domain" description="Ketosynthase family 3 (KS3)" evidence="14">
    <location>
        <begin position="1573"/>
        <end position="2002"/>
    </location>
</feature>
<dbReference type="Proteomes" id="UP000009080">
    <property type="component" value="Chromosome"/>
</dbReference>
<evidence type="ECO:0000256" key="4">
    <source>
        <dbReference type="ARBA" id="ARBA00006484"/>
    </source>
</evidence>
<dbReference type="GO" id="GO:0031177">
    <property type="term" value="F:phosphopantetheine binding"/>
    <property type="evidence" value="ECO:0007669"/>
    <property type="project" value="InterPro"/>
</dbReference>
<keyword evidence="6" id="KW-0963">Cytoplasm</keyword>
<dbReference type="GO" id="GO:0006633">
    <property type="term" value="P:fatty acid biosynthetic process"/>
    <property type="evidence" value="ECO:0007669"/>
    <property type="project" value="UniProtKB-UniPathway"/>
</dbReference>
<evidence type="ECO:0000256" key="11">
    <source>
        <dbReference type="PROSITE-ProRule" id="PRU01363"/>
    </source>
</evidence>
<dbReference type="InterPro" id="IPR014031">
    <property type="entry name" value="Ketoacyl_synth_C"/>
</dbReference>
<dbReference type="GO" id="GO:0071770">
    <property type="term" value="P:DIM/DIP cell wall layer assembly"/>
    <property type="evidence" value="ECO:0007669"/>
    <property type="project" value="TreeGrafter"/>
</dbReference>
<feature type="active site" description="Proton acceptor; for dehydratase activity" evidence="11">
    <location>
        <position position="3508"/>
    </location>
</feature>
<evidence type="ECO:0000256" key="6">
    <source>
        <dbReference type="ARBA" id="ARBA00022490"/>
    </source>
</evidence>
<dbReference type="PANTHER" id="PTHR43775:SF37">
    <property type="entry name" value="SI:DKEY-61P9.11"/>
    <property type="match status" value="1"/>
</dbReference>
<evidence type="ECO:0000256" key="1">
    <source>
        <dbReference type="ARBA" id="ARBA00004496"/>
    </source>
</evidence>
<dbReference type="SUPFAM" id="SSF53901">
    <property type="entry name" value="Thiolase-like"/>
    <property type="match status" value="4"/>
</dbReference>
<dbReference type="Gene3D" id="3.40.50.720">
    <property type="entry name" value="NAD(P)-binding Rossmann-like Domain"/>
    <property type="match status" value="2"/>
</dbReference>
<dbReference type="InterPro" id="IPR036291">
    <property type="entry name" value="NAD(P)-bd_dom_sf"/>
</dbReference>
<dbReference type="HOGENOM" id="CLU_223515_0_0_6"/>
<comment type="pathway">
    <text evidence="2">Antibiotic biosynthesis.</text>
</comment>
<organism evidence="16 17">
    <name type="scientific">Teredinibacter turnerae (strain ATCC 39867 / T7901)</name>
    <dbReference type="NCBI Taxonomy" id="377629"/>
    <lineage>
        <taxon>Bacteria</taxon>
        <taxon>Pseudomonadati</taxon>
        <taxon>Pseudomonadota</taxon>
        <taxon>Gammaproteobacteria</taxon>
        <taxon>Cellvibrionales</taxon>
        <taxon>Cellvibrionaceae</taxon>
        <taxon>Teredinibacter</taxon>
    </lineage>
</organism>
<feature type="domain" description="PKS/mFAS DH" evidence="15">
    <location>
        <begin position="3479"/>
        <end position="3766"/>
    </location>
</feature>
<dbReference type="Pfam" id="PF16197">
    <property type="entry name" value="KAsynt_C_assoc"/>
    <property type="match status" value="2"/>
</dbReference>
<keyword evidence="9" id="KW-0677">Repeat</keyword>
<dbReference type="Pfam" id="PF08659">
    <property type="entry name" value="KR"/>
    <property type="match status" value="2"/>
</dbReference>
<feature type="domain" description="Ketosynthase family 3 (KS3)" evidence="14">
    <location>
        <begin position="2861"/>
        <end position="3288"/>
    </location>
</feature>
<feature type="active site" description="Proton donor; for dehydratase activity" evidence="11">
    <location>
        <position position="2374"/>
    </location>
</feature>
<dbReference type="SMART" id="SM00825">
    <property type="entry name" value="PKS_KS"/>
    <property type="match status" value="4"/>
</dbReference>
<dbReference type="InterPro" id="IPR020841">
    <property type="entry name" value="PKS_Beta-ketoAc_synthase_dom"/>
</dbReference>
<dbReference type="InterPro" id="IPR049900">
    <property type="entry name" value="PKS_mFAS_DH"/>
</dbReference>
<dbReference type="InterPro" id="IPR049552">
    <property type="entry name" value="PKS_DH_N"/>
</dbReference>
<dbReference type="InterPro" id="IPR049551">
    <property type="entry name" value="PKS_DH_C"/>
</dbReference>
<feature type="active site" description="Proton donor; for dehydratase activity" evidence="11">
    <location>
        <position position="825"/>
    </location>
</feature>
<dbReference type="InterPro" id="IPR016039">
    <property type="entry name" value="Thiolase-like"/>
</dbReference>
<dbReference type="Gene3D" id="1.10.1200.10">
    <property type="entry name" value="ACP-like"/>
    <property type="match status" value="4"/>
</dbReference>
<dbReference type="eggNOG" id="COG3321">
    <property type="taxonomic scope" value="Bacteria"/>
</dbReference>
<feature type="domain" description="PKS/mFAS DH" evidence="15">
    <location>
        <begin position="2176"/>
        <end position="2458"/>
    </location>
</feature>
<dbReference type="CDD" id="cd08953">
    <property type="entry name" value="KR_2_SDR_x"/>
    <property type="match status" value="2"/>
</dbReference>
<dbReference type="Pfam" id="PF22336">
    <property type="entry name" value="RhiE-like_linker"/>
    <property type="match status" value="1"/>
</dbReference>
<evidence type="ECO:0000256" key="3">
    <source>
        <dbReference type="ARBA" id="ARBA00005194"/>
    </source>
</evidence>
<evidence type="ECO:0000259" key="14">
    <source>
        <dbReference type="PROSITE" id="PS52004"/>
    </source>
</evidence>
<dbReference type="SMART" id="SM01294">
    <property type="entry name" value="PKS_PP_betabranch"/>
    <property type="match status" value="1"/>
</dbReference>
<dbReference type="EMBL" id="CP001614">
    <property type="protein sequence ID" value="ACR12072.1"/>
    <property type="molecule type" value="Genomic_DNA"/>
</dbReference>
<dbReference type="PANTHER" id="PTHR43775">
    <property type="entry name" value="FATTY ACID SYNTHASE"/>
    <property type="match status" value="1"/>
</dbReference>
<feature type="domain" description="Carrier" evidence="13">
    <location>
        <begin position="2496"/>
        <end position="2573"/>
    </location>
</feature>
<dbReference type="Pfam" id="PF00109">
    <property type="entry name" value="ketoacyl-synt"/>
    <property type="match status" value="4"/>
</dbReference>
<evidence type="ECO:0000313" key="16">
    <source>
        <dbReference type="EMBL" id="ACR12072.1"/>
    </source>
</evidence>
<dbReference type="PROSITE" id="PS52004">
    <property type="entry name" value="KS3_2"/>
    <property type="match status" value="4"/>
</dbReference>
<feature type="active site" description="Proton acceptor; for dehydratase activity" evidence="11">
    <location>
        <position position="648"/>
    </location>
</feature>
<feature type="active site" description="Proton acceptor; for dehydratase activity" evidence="11">
    <location>
        <position position="2205"/>
    </location>
</feature>
<evidence type="ECO:0000256" key="7">
    <source>
        <dbReference type="ARBA" id="ARBA00022553"/>
    </source>
</evidence>
<dbReference type="FunFam" id="3.40.47.10:FF:000019">
    <property type="entry name" value="Polyketide synthase type I"/>
    <property type="match status" value="3"/>
</dbReference>